<proteinExistence type="predicted"/>
<reference evidence="1" key="1">
    <citation type="journal article" date="2021" name="New Phytol.">
        <title>Evolutionary innovations through gain and loss of genes in the ectomycorrhizal Boletales.</title>
        <authorList>
            <person name="Wu G."/>
            <person name="Miyauchi S."/>
            <person name="Morin E."/>
            <person name="Kuo A."/>
            <person name="Drula E."/>
            <person name="Varga T."/>
            <person name="Kohler A."/>
            <person name="Feng B."/>
            <person name="Cao Y."/>
            <person name="Lipzen A."/>
            <person name="Daum C."/>
            <person name="Hundley H."/>
            <person name="Pangilinan J."/>
            <person name="Johnson J."/>
            <person name="Barry K."/>
            <person name="LaButti K."/>
            <person name="Ng V."/>
            <person name="Ahrendt S."/>
            <person name="Min B."/>
            <person name="Choi I.G."/>
            <person name="Park H."/>
            <person name="Plett J.M."/>
            <person name="Magnuson J."/>
            <person name="Spatafora J.W."/>
            <person name="Nagy L.G."/>
            <person name="Henrissat B."/>
            <person name="Grigoriev I.V."/>
            <person name="Yang Z.L."/>
            <person name="Xu J."/>
            <person name="Martin F.M."/>
        </authorList>
    </citation>
    <scope>NUCLEOTIDE SEQUENCE</scope>
    <source>
        <strain evidence="1">KUC20120723A-06</strain>
    </source>
</reference>
<protein>
    <submittedName>
        <fullName evidence="1">Uncharacterized protein</fullName>
    </submittedName>
</protein>
<dbReference type="Proteomes" id="UP000790709">
    <property type="component" value="Unassembled WGS sequence"/>
</dbReference>
<gene>
    <name evidence="1" type="ORF">BV22DRAFT_207900</name>
</gene>
<accession>A0ACB8BSN8</accession>
<evidence type="ECO:0000313" key="1">
    <source>
        <dbReference type="EMBL" id="KAH7928437.1"/>
    </source>
</evidence>
<sequence>MFKVRVRLLLWYKKIVKRLTGLRTRIFVKSGLKRLPTTAKFPLLESKKGVTDFIWLIRGLIDYVNDPPFKEYSHWKREGKRRFMEICFDQFEEVYPGPNGSTGHKRKPLLHYVRAPNSIVQIFSRIWDMAMLPGSSSCEQCEKSIGSEDRRLQRPSAFYGESKRISAESRKGAGTSRRQVPTEIFLVLSVTLKLQLGRTRSTYTIFFTLILVTTQRTRTNDAT</sequence>
<dbReference type="EMBL" id="MU266353">
    <property type="protein sequence ID" value="KAH7928437.1"/>
    <property type="molecule type" value="Genomic_DNA"/>
</dbReference>
<name>A0ACB8BSN8_9AGAM</name>
<organism evidence="1 2">
    <name type="scientific">Leucogyrophana mollusca</name>
    <dbReference type="NCBI Taxonomy" id="85980"/>
    <lineage>
        <taxon>Eukaryota</taxon>
        <taxon>Fungi</taxon>
        <taxon>Dikarya</taxon>
        <taxon>Basidiomycota</taxon>
        <taxon>Agaricomycotina</taxon>
        <taxon>Agaricomycetes</taxon>
        <taxon>Agaricomycetidae</taxon>
        <taxon>Boletales</taxon>
        <taxon>Boletales incertae sedis</taxon>
        <taxon>Leucogyrophana</taxon>
    </lineage>
</organism>
<keyword evidence="2" id="KW-1185">Reference proteome</keyword>
<comment type="caution">
    <text evidence="1">The sequence shown here is derived from an EMBL/GenBank/DDBJ whole genome shotgun (WGS) entry which is preliminary data.</text>
</comment>
<evidence type="ECO:0000313" key="2">
    <source>
        <dbReference type="Proteomes" id="UP000790709"/>
    </source>
</evidence>